<dbReference type="EMBL" id="KN822949">
    <property type="protein sequence ID" value="KIO33250.1"/>
    <property type="molecule type" value="Genomic_DNA"/>
</dbReference>
<evidence type="ECO:0000313" key="2">
    <source>
        <dbReference type="Proteomes" id="UP000054248"/>
    </source>
</evidence>
<evidence type="ECO:0000313" key="1">
    <source>
        <dbReference type="EMBL" id="KIO33250.1"/>
    </source>
</evidence>
<dbReference type="AlphaFoldDB" id="A0A0C3QKX1"/>
<reference evidence="2" key="2">
    <citation type="submission" date="2015-01" db="EMBL/GenBank/DDBJ databases">
        <title>Evolutionary Origins and Diversification of the Mycorrhizal Mutualists.</title>
        <authorList>
            <consortium name="DOE Joint Genome Institute"/>
            <consortium name="Mycorrhizal Genomics Consortium"/>
            <person name="Kohler A."/>
            <person name="Kuo A."/>
            <person name="Nagy L.G."/>
            <person name="Floudas D."/>
            <person name="Copeland A."/>
            <person name="Barry K.W."/>
            <person name="Cichocki N."/>
            <person name="Veneault-Fourrey C."/>
            <person name="LaButti K."/>
            <person name="Lindquist E.A."/>
            <person name="Lipzen A."/>
            <person name="Lundell T."/>
            <person name="Morin E."/>
            <person name="Murat C."/>
            <person name="Riley R."/>
            <person name="Ohm R."/>
            <person name="Sun H."/>
            <person name="Tunlid A."/>
            <person name="Henrissat B."/>
            <person name="Grigoriev I.V."/>
            <person name="Hibbett D.S."/>
            <person name="Martin F."/>
        </authorList>
    </citation>
    <scope>NUCLEOTIDE SEQUENCE [LARGE SCALE GENOMIC DNA]</scope>
    <source>
        <strain evidence="2">MUT 4182</strain>
    </source>
</reference>
<name>A0A0C3QKX1_9AGAM</name>
<gene>
    <name evidence="1" type="ORF">M407DRAFT_17810</name>
</gene>
<protein>
    <submittedName>
        <fullName evidence="1">Uncharacterized protein</fullName>
    </submittedName>
</protein>
<sequence>MELRSIRDLWIQEADISPALLGYFQKYPGLEKLVILRTLISPTARPITTSFHSLKHFRYEARGLRQSVYCLSTFVLPQLETLHTESVFLSEERGSCDHRVFQFNPTVLQELTIQPIPGWSQSTVTEAGPVELLKRTTRIKSLKLSLDEFSSRFSLPGGLISELQTLLVAQI</sequence>
<keyword evidence="2" id="KW-1185">Reference proteome</keyword>
<organism evidence="1 2">
    <name type="scientific">Tulasnella calospora MUT 4182</name>
    <dbReference type="NCBI Taxonomy" id="1051891"/>
    <lineage>
        <taxon>Eukaryota</taxon>
        <taxon>Fungi</taxon>
        <taxon>Dikarya</taxon>
        <taxon>Basidiomycota</taxon>
        <taxon>Agaricomycotina</taxon>
        <taxon>Agaricomycetes</taxon>
        <taxon>Cantharellales</taxon>
        <taxon>Tulasnellaceae</taxon>
        <taxon>Tulasnella</taxon>
    </lineage>
</organism>
<proteinExistence type="predicted"/>
<dbReference type="Proteomes" id="UP000054248">
    <property type="component" value="Unassembled WGS sequence"/>
</dbReference>
<reference evidence="1 2" key="1">
    <citation type="submission" date="2014-04" db="EMBL/GenBank/DDBJ databases">
        <authorList>
            <consortium name="DOE Joint Genome Institute"/>
            <person name="Kuo A."/>
            <person name="Girlanda M."/>
            <person name="Perotto S."/>
            <person name="Kohler A."/>
            <person name="Nagy L.G."/>
            <person name="Floudas D."/>
            <person name="Copeland A."/>
            <person name="Barry K.W."/>
            <person name="Cichocki N."/>
            <person name="Veneault-Fourrey C."/>
            <person name="LaButti K."/>
            <person name="Lindquist E.A."/>
            <person name="Lipzen A."/>
            <person name="Lundell T."/>
            <person name="Morin E."/>
            <person name="Murat C."/>
            <person name="Sun H."/>
            <person name="Tunlid A."/>
            <person name="Henrissat B."/>
            <person name="Grigoriev I.V."/>
            <person name="Hibbett D.S."/>
            <person name="Martin F."/>
            <person name="Nordberg H.P."/>
            <person name="Cantor M.N."/>
            <person name="Hua S.X."/>
        </authorList>
    </citation>
    <scope>NUCLEOTIDE SEQUENCE [LARGE SCALE GENOMIC DNA]</scope>
    <source>
        <strain evidence="1 2">MUT 4182</strain>
    </source>
</reference>
<dbReference type="HOGENOM" id="CLU_1564039_0_0_1"/>
<dbReference type="SUPFAM" id="SSF52047">
    <property type="entry name" value="RNI-like"/>
    <property type="match status" value="1"/>
</dbReference>
<accession>A0A0C3QKX1</accession>